<keyword evidence="2" id="KW-1185">Reference proteome</keyword>
<evidence type="ECO:0000313" key="1">
    <source>
        <dbReference type="EMBL" id="AKZ63434.1"/>
    </source>
</evidence>
<dbReference type="Gene3D" id="3.10.450.50">
    <property type="match status" value="1"/>
</dbReference>
<reference evidence="2" key="1">
    <citation type="journal article" date="2015" name="Genome Announc.">
        <title>Complete Genome Sequence of Herbaspirillum hiltneri N3 (DSM 17495), Isolated from Surface-Sterilized Wheat Roots.</title>
        <authorList>
            <person name="Guizelini D."/>
            <person name="Saizaki P.M."/>
            <person name="Coimbra N.A."/>
            <person name="Weiss V.A."/>
            <person name="Faoro H."/>
            <person name="Sfeir M.Z."/>
            <person name="Baura V.A."/>
            <person name="Monteiro R.A."/>
            <person name="Chubatsu L.S."/>
            <person name="Souza E.M."/>
            <person name="Cruz L.M."/>
            <person name="Pedrosa F.O."/>
            <person name="Raittz R.T."/>
            <person name="Marchaukoski J.N."/>
            <person name="Steffens M.B."/>
        </authorList>
    </citation>
    <scope>NUCLEOTIDE SEQUENCE [LARGE SCALE GENOMIC DNA]</scope>
    <source>
        <strain evidence="2">N3</strain>
    </source>
</reference>
<dbReference type="RefSeq" id="WP_053197992.1">
    <property type="nucleotide sequence ID" value="NZ_CP011409.1"/>
</dbReference>
<protein>
    <recommendedName>
        <fullName evidence="3">SnoaL-like protein</fullName>
    </recommendedName>
</protein>
<dbReference type="SUPFAM" id="SSF54427">
    <property type="entry name" value="NTF2-like"/>
    <property type="match status" value="1"/>
</dbReference>
<sequence length="132" mass="15129">MTLQAQALADRYTAAWNQPDATARAAEIRALWTENGEHYVREREVRGYEQLYVRVAGSYEKNVLGNGFRFRAVADAQRLRDVVTFHWEMIRPQTGEVLATGFEVLQLDANGKILVRLPVRGRVSWRGKSLRP</sequence>
<evidence type="ECO:0000313" key="2">
    <source>
        <dbReference type="Proteomes" id="UP000063429"/>
    </source>
</evidence>
<organism evidence="1 2">
    <name type="scientific">Herbaspirillum hiltneri N3</name>
    <dbReference type="NCBI Taxonomy" id="1262470"/>
    <lineage>
        <taxon>Bacteria</taxon>
        <taxon>Pseudomonadati</taxon>
        <taxon>Pseudomonadota</taxon>
        <taxon>Betaproteobacteria</taxon>
        <taxon>Burkholderiales</taxon>
        <taxon>Oxalobacteraceae</taxon>
        <taxon>Herbaspirillum</taxon>
    </lineage>
</organism>
<dbReference type="Proteomes" id="UP000063429">
    <property type="component" value="Chromosome"/>
</dbReference>
<gene>
    <name evidence="1" type="ORF">F506_12810</name>
</gene>
<accession>A0ABM5V1L0</accession>
<dbReference type="InterPro" id="IPR032710">
    <property type="entry name" value="NTF2-like_dom_sf"/>
</dbReference>
<proteinExistence type="predicted"/>
<evidence type="ECO:0008006" key="3">
    <source>
        <dbReference type="Google" id="ProtNLM"/>
    </source>
</evidence>
<name>A0ABM5V1L0_9BURK</name>
<dbReference type="EMBL" id="CP011409">
    <property type="protein sequence ID" value="AKZ63434.1"/>
    <property type="molecule type" value="Genomic_DNA"/>
</dbReference>